<feature type="transmembrane region" description="Helical" evidence="1">
    <location>
        <begin position="171"/>
        <end position="192"/>
    </location>
</feature>
<protein>
    <recommendedName>
        <fullName evidence="4">Integral membrane protein</fullName>
    </recommendedName>
</protein>
<dbReference type="PANTHER" id="PTHR40761">
    <property type="entry name" value="CONSERVED INTEGRAL MEMBRANE ALANINE VALINE AND LEUCINE RICH PROTEIN-RELATED"/>
    <property type="match status" value="1"/>
</dbReference>
<feature type="transmembrane region" description="Helical" evidence="1">
    <location>
        <begin position="105"/>
        <end position="122"/>
    </location>
</feature>
<reference evidence="3" key="1">
    <citation type="journal article" date="2019" name="Int. J. Syst. Evol. Microbiol.">
        <title>The Global Catalogue of Microorganisms (GCM) 10K type strain sequencing project: providing services to taxonomists for standard genome sequencing and annotation.</title>
        <authorList>
            <consortium name="The Broad Institute Genomics Platform"/>
            <consortium name="The Broad Institute Genome Sequencing Center for Infectious Disease"/>
            <person name="Wu L."/>
            <person name="Ma J."/>
        </authorList>
    </citation>
    <scope>NUCLEOTIDE SEQUENCE [LARGE SCALE GENOMIC DNA]</scope>
    <source>
        <strain evidence="3">JCM 5062</strain>
    </source>
</reference>
<feature type="transmembrane region" description="Helical" evidence="1">
    <location>
        <begin position="238"/>
        <end position="258"/>
    </location>
</feature>
<feature type="transmembrane region" description="Helical" evidence="1">
    <location>
        <begin position="74"/>
        <end position="93"/>
    </location>
</feature>
<organism evidence="2 3">
    <name type="scientific">Streptomyces gobitricini</name>
    <dbReference type="NCBI Taxonomy" id="68211"/>
    <lineage>
        <taxon>Bacteria</taxon>
        <taxon>Bacillati</taxon>
        <taxon>Actinomycetota</taxon>
        <taxon>Actinomycetes</taxon>
        <taxon>Kitasatosporales</taxon>
        <taxon>Streptomycetaceae</taxon>
        <taxon>Streptomyces</taxon>
    </lineage>
</organism>
<dbReference type="RefSeq" id="WP_344362403.1">
    <property type="nucleotide sequence ID" value="NZ_BAAASR010000018.1"/>
</dbReference>
<keyword evidence="1" id="KW-0812">Transmembrane</keyword>
<keyword evidence="1" id="KW-0472">Membrane</keyword>
<dbReference type="EMBL" id="BAAASR010000018">
    <property type="protein sequence ID" value="GAA2499231.1"/>
    <property type="molecule type" value="Genomic_DNA"/>
</dbReference>
<feature type="transmembrane region" description="Helical" evidence="1">
    <location>
        <begin position="270"/>
        <end position="289"/>
    </location>
</feature>
<evidence type="ECO:0000313" key="2">
    <source>
        <dbReference type="EMBL" id="GAA2499231.1"/>
    </source>
</evidence>
<evidence type="ECO:0000256" key="1">
    <source>
        <dbReference type="SAM" id="Phobius"/>
    </source>
</evidence>
<feature type="transmembrane region" description="Helical" evidence="1">
    <location>
        <begin position="212"/>
        <end position="231"/>
    </location>
</feature>
<accession>A0ABP5ZIP4</accession>
<evidence type="ECO:0000313" key="3">
    <source>
        <dbReference type="Proteomes" id="UP001499942"/>
    </source>
</evidence>
<sequence length="303" mass="31071">MWWGVAAALSANVLYSSGFVLEKRALSGIPSLSVRHPLRLVRLLLASPLWIGGSLALAAGFGAQLVVYRTLPMAAAQGLFVSGLVLLLLLSSVVLGERLSTRERYATAGILAALLMMVASLRPDADAVGDTASAGAVLALGGVSLAAGFSLYAGAERRTARRPKAAPPTGVAYAVAIGLVYGVSSLAIKGISARLTPDAPLASALSLTATPYPYLLLITGAGGLVLSQTALQRCRASLVVPVCTTTSCLYTATLGTLVFGESLPGDPLRLVLLLAGASLAVSVLLALSFPTTPEPREARHEAR</sequence>
<dbReference type="PANTHER" id="PTHR40761:SF1">
    <property type="entry name" value="CONSERVED INTEGRAL MEMBRANE ALANINE VALINE AND LEUCINE RICH PROTEIN-RELATED"/>
    <property type="match status" value="1"/>
</dbReference>
<keyword evidence="1" id="KW-1133">Transmembrane helix</keyword>
<dbReference type="Proteomes" id="UP001499942">
    <property type="component" value="Unassembled WGS sequence"/>
</dbReference>
<dbReference type="InterPro" id="IPR037185">
    <property type="entry name" value="EmrE-like"/>
</dbReference>
<proteinExistence type="predicted"/>
<dbReference type="SUPFAM" id="SSF103481">
    <property type="entry name" value="Multidrug resistance efflux transporter EmrE"/>
    <property type="match status" value="1"/>
</dbReference>
<name>A0ABP5ZIP4_9ACTN</name>
<comment type="caution">
    <text evidence="2">The sequence shown here is derived from an EMBL/GenBank/DDBJ whole genome shotgun (WGS) entry which is preliminary data.</text>
</comment>
<feature type="transmembrane region" description="Helical" evidence="1">
    <location>
        <begin position="6"/>
        <end position="22"/>
    </location>
</feature>
<feature type="transmembrane region" description="Helical" evidence="1">
    <location>
        <begin position="134"/>
        <end position="155"/>
    </location>
</feature>
<feature type="transmembrane region" description="Helical" evidence="1">
    <location>
        <begin position="43"/>
        <end position="68"/>
    </location>
</feature>
<evidence type="ECO:0008006" key="4">
    <source>
        <dbReference type="Google" id="ProtNLM"/>
    </source>
</evidence>
<keyword evidence="3" id="KW-1185">Reference proteome</keyword>
<gene>
    <name evidence="2" type="ORF">GCM10010393_34410</name>
</gene>